<keyword evidence="11" id="KW-1185">Reference proteome</keyword>
<dbReference type="InterPro" id="IPR006026">
    <property type="entry name" value="Peptidase_Metallo"/>
</dbReference>
<proteinExistence type="inferred from homology"/>
<dbReference type="Proteomes" id="UP000198599">
    <property type="component" value="Unassembled WGS sequence"/>
</dbReference>
<accession>A0A1I5H7B6</accession>
<protein>
    <submittedName>
        <fullName evidence="10">Hemolysin-type calcium-binding repeat-containing protein</fullName>
    </submittedName>
</protein>
<dbReference type="OrthoDB" id="9757622at2"/>
<dbReference type="GO" id="GO:0008270">
    <property type="term" value="F:zinc ion binding"/>
    <property type="evidence" value="ECO:0007669"/>
    <property type="project" value="InterPro"/>
</dbReference>
<dbReference type="Gene3D" id="3.40.390.10">
    <property type="entry name" value="Collagenase (Catalytic Domain)"/>
    <property type="match status" value="1"/>
</dbReference>
<dbReference type="InterPro" id="IPR050557">
    <property type="entry name" value="RTX_toxin/Mannuronan_C5-epim"/>
</dbReference>
<evidence type="ECO:0000259" key="9">
    <source>
        <dbReference type="SMART" id="SM00235"/>
    </source>
</evidence>
<dbReference type="SMART" id="SM00235">
    <property type="entry name" value="ZnMc"/>
    <property type="match status" value="1"/>
</dbReference>
<dbReference type="SUPFAM" id="SSF51120">
    <property type="entry name" value="beta-Roll"/>
    <property type="match status" value="2"/>
</dbReference>
<name>A0A1I5H7B6_9RHOB</name>
<dbReference type="Gene3D" id="2.150.10.10">
    <property type="entry name" value="Serralysin-like metalloprotease, C-terminal"/>
    <property type="match status" value="4"/>
</dbReference>
<sequence length="515" mass="50712">MPVLSGDKWGPGDMGTAGGVVTWSIATGGLDISRFGFDNLSVDPDSVFTFDFEAAIRAAFAAWSSVGNIEFIQITDPGGAAGDVSHPDIRLFSGPIPGNTLGFGFFPTGSGIAGDVLLDTDQSLNSDPQLFDSLVAHELGHSLGLDHIESVPALMNPILRQSSLLADDIDGIQQIYGAQDGAPVIYDLPSGEADLILLHNPETLTVNGNALDNRISGTQADETINGQAGDDRLDGGAGDDLLDGGLGEDVAVLGAVARAAVELSVVGVGLRAVSSLGVDDLVNIEWVEFADQTVSFTALLEEINGPIGDDITGDDGANTLIGGDANDTLRGLDGDDVLAGGLGNDLILGGTGQDTIAGSDGNDVVDGGDGNDSIGGGLGNDTITGGDGADVIGGGQGDDSASGGLGDDVVNGGAGDDTINGGAGNDTMGASLGTDVVNGGEGNDDLGGGAGQDTIDAGAGDDSVGGGEGNDSILGGDGNDFLAGGGRNDVIDGGLGDDTINGGDGDDVMTGGEGA</sequence>
<keyword evidence="5" id="KW-0479">Metal-binding</keyword>
<evidence type="ECO:0000256" key="6">
    <source>
        <dbReference type="ARBA" id="ARBA00022801"/>
    </source>
</evidence>
<feature type="domain" description="Peptidase metallopeptidase" evidence="9">
    <location>
        <begin position="5"/>
        <end position="178"/>
    </location>
</feature>
<dbReference type="RefSeq" id="WP_092842486.1">
    <property type="nucleotide sequence ID" value="NZ_FOVP01000057.1"/>
</dbReference>
<comment type="subcellular location">
    <subcellularLocation>
        <location evidence="1">Secreted</location>
    </subcellularLocation>
</comment>
<dbReference type="InterPro" id="IPR001818">
    <property type="entry name" value="Pept_M10_metallopeptidase"/>
</dbReference>
<keyword evidence="6" id="KW-0378">Hydrolase</keyword>
<dbReference type="Pfam" id="PF00353">
    <property type="entry name" value="HemolysinCabind"/>
    <property type="match status" value="6"/>
</dbReference>
<feature type="compositionally biased region" description="Gly residues" evidence="8">
    <location>
        <begin position="367"/>
        <end position="397"/>
    </location>
</feature>
<evidence type="ECO:0000256" key="8">
    <source>
        <dbReference type="SAM" id="MobiDB-lite"/>
    </source>
</evidence>
<dbReference type="PRINTS" id="PR00138">
    <property type="entry name" value="MATRIXIN"/>
</dbReference>
<evidence type="ECO:0000256" key="1">
    <source>
        <dbReference type="ARBA" id="ARBA00004613"/>
    </source>
</evidence>
<feature type="compositionally biased region" description="Low complexity" evidence="8">
    <location>
        <begin position="398"/>
        <end position="411"/>
    </location>
</feature>
<evidence type="ECO:0000256" key="2">
    <source>
        <dbReference type="ARBA" id="ARBA00009490"/>
    </source>
</evidence>
<dbReference type="GO" id="GO:0004222">
    <property type="term" value="F:metalloendopeptidase activity"/>
    <property type="evidence" value="ECO:0007669"/>
    <property type="project" value="InterPro"/>
</dbReference>
<dbReference type="STRING" id="1005928.SAMN04487859_1573"/>
<keyword evidence="4" id="KW-0645">Protease</keyword>
<dbReference type="InterPro" id="IPR018511">
    <property type="entry name" value="Hemolysin-typ_Ca-bd_CS"/>
</dbReference>
<dbReference type="GO" id="GO:0005576">
    <property type="term" value="C:extracellular region"/>
    <property type="evidence" value="ECO:0007669"/>
    <property type="project" value="UniProtKB-SubCell"/>
</dbReference>
<evidence type="ECO:0000313" key="10">
    <source>
        <dbReference type="EMBL" id="SFO43741.1"/>
    </source>
</evidence>
<gene>
    <name evidence="10" type="ORF">SAMN04487859_1573</name>
</gene>
<dbReference type="InterPro" id="IPR024079">
    <property type="entry name" value="MetalloPept_cat_dom_sf"/>
</dbReference>
<dbReference type="GO" id="GO:0006508">
    <property type="term" value="P:proteolysis"/>
    <property type="evidence" value="ECO:0007669"/>
    <property type="project" value="UniProtKB-KW"/>
</dbReference>
<organism evidence="10 11">
    <name type="scientific">Roseovarius lutimaris</name>
    <dbReference type="NCBI Taxonomy" id="1005928"/>
    <lineage>
        <taxon>Bacteria</taxon>
        <taxon>Pseudomonadati</taxon>
        <taxon>Pseudomonadota</taxon>
        <taxon>Alphaproteobacteria</taxon>
        <taxon>Rhodobacterales</taxon>
        <taxon>Roseobacteraceae</taxon>
        <taxon>Roseovarius</taxon>
    </lineage>
</organism>
<dbReference type="AlphaFoldDB" id="A0A1I5H7B6"/>
<dbReference type="EMBL" id="FOVP01000057">
    <property type="protein sequence ID" value="SFO43741.1"/>
    <property type="molecule type" value="Genomic_DNA"/>
</dbReference>
<keyword evidence="3" id="KW-0964">Secreted</keyword>
<feature type="non-terminal residue" evidence="10">
    <location>
        <position position="515"/>
    </location>
</feature>
<dbReference type="PANTHER" id="PTHR38340:SF1">
    <property type="entry name" value="S-LAYER PROTEIN"/>
    <property type="match status" value="1"/>
</dbReference>
<evidence type="ECO:0000256" key="7">
    <source>
        <dbReference type="ARBA" id="ARBA00022833"/>
    </source>
</evidence>
<dbReference type="GO" id="GO:0005509">
    <property type="term" value="F:calcium ion binding"/>
    <property type="evidence" value="ECO:0007669"/>
    <property type="project" value="InterPro"/>
</dbReference>
<feature type="region of interest" description="Disordered" evidence="8">
    <location>
        <begin position="358"/>
        <end position="427"/>
    </location>
</feature>
<dbReference type="GO" id="GO:0031012">
    <property type="term" value="C:extracellular matrix"/>
    <property type="evidence" value="ECO:0007669"/>
    <property type="project" value="InterPro"/>
</dbReference>
<evidence type="ECO:0000256" key="3">
    <source>
        <dbReference type="ARBA" id="ARBA00022525"/>
    </source>
</evidence>
<keyword evidence="7" id="KW-0862">Zinc</keyword>
<dbReference type="InterPro" id="IPR001343">
    <property type="entry name" value="Hemolysn_Ca-bd"/>
</dbReference>
<reference evidence="11" key="1">
    <citation type="submission" date="2016-10" db="EMBL/GenBank/DDBJ databases">
        <authorList>
            <person name="Varghese N."/>
            <person name="Submissions S."/>
        </authorList>
    </citation>
    <scope>NUCLEOTIDE SEQUENCE [LARGE SCALE GENOMIC DNA]</scope>
    <source>
        <strain evidence="11">DSM 28463</strain>
    </source>
</reference>
<dbReference type="Pfam" id="PF00413">
    <property type="entry name" value="Peptidase_M10"/>
    <property type="match status" value="1"/>
</dbReference>
<evidence type="ECO:0000256" key="4">
    <source>
        <dbReference type="ARBA" id="ARBA00022670"/>
    </source>
</evidence>
<dbReference type="InterPro" id="IPR011049">
    <property type="entry name" value="Serralysin-like_metalloprot_C"/>
</dbReference>
<dbReference type="PROSITE" id="PS00330">
    <property type="entry name" value="HEMOLYSIN_CALCIUM"/>
    <property type="match status" value="4"/>
</dbReference>
<comment type="similarity">
    <text evidence="2">Belongs to the peptidase M10B family.</text>
</comment>
<dbReference type="InterPro" id="IPR021190">
    <property type="entry name" value="Pept_M10A"/>
</dbReference>
<dbReference type="SUPFAM" id="SSF55486">
    <property type="entry name" value="Metalloproteases ('zincins'), catalytic domain"/>
    <property type="match status" value="1"/>
</dbReference>
<evidence type="ECO:0000313" key="11">
    <source>
        <dbReference type="Proteomes" id="UP000198599"/>
    </source>
</evidence>
<feature type="region of interest" description="Disordered" evidence="8">
    <location>
        <begin position="493"/>
        <end position="515"/>
    </location>
</feature>
<evidence type="ECO:0000256" key="5">
    <source>
        <dbReference type="ARBA" id="ARBA00022723"/>
    </source>
</evidence>
<dbReference type="PRINTS" id="PR00313">
    <property type="entry name" value="CABNDNGRPT"/>
</dbReference>
<dbReference type="PANTHER" id="PTHR38340">
    <property type="entry name" value="S-LAYER PROTEIN"/>
    <property type="match status" value="1"/>
</dbReference>